<proteinExistence type="predicted"/>
<dbReference type="Proteomes" id="UP000746612">
    <property type="component" value="Unassembled WGS sequence"/>
</dbReference>
<dbReference type="EMBL" id="CAJPIJ010000184">
    <property type="protein sequence ID" value="CAG2006290.1"/>
    <property type="molecule type" value="Genomic_DNA"/>
</dbReference>
<feature type="region of interest" description="Disordered" evidence="1">
    <location>
        <begin position="26"/>
        <end position="47"/>
    </location>
</feature>
<evidence type="ECO:0000313" key="3">
    <source>
        <dbReference type="EMBL" id="VIO63980.1"/>
    </source>
</evidence>
<organism evidence="3">
    <name type="scientific">Gibberella zeae</name>
    <name type="common">Wheat head blight fungus</name>
    <name type="synonym">Fusarium graminearum</name>
    <dbReference type="NCBI Taxonomy" id="5518"/>
    <lineage>
        <taxon>Eukaryota</taxon>
        <taxon>Fungi</taxon>
        <taxon>Dikarya</taxon>
        <taxon>Ascomycota</taxon>
        <taxon>Pezizomycotina</taxon>
        <taxon>Sordariomycetes</taxon>
        <taxon>Hypocreomycetidae</taxon>
        <taxon>Hypocreales</taxon>
        <taxon>Nectriaceae</taxon>
        <taxon>Fusarium</taxon>
    </lineage>
</organism>
<reference evidence="3" key="1">
    <citation type="submission" date="2019-04" db="EMBL/GenBank/DDBJ databases">
        <authorList>
            <person name="Melise S."/>
            <person name="Noan J."/>
            <person name="Okalmin O."/>
        </authorList>
    </citation>
    <scope>NUCLEOTIDE SEQUENCE</scope>
    <source>
        <strain evidence="3">FN9</strain>
    </source>
</reference>
<gene>
    <name evidence="3" type="ORF">FUG_LOCUS542118</name>
    <name evidence="2" type="ORF">MDCFG202_LOCUS518636</name>
</gene>
<accession>A0A4E9ENU4</accession>
<evidence type="ECO:0000256" key="1">
    <source>
        <dbReference type="SAM" id="MobiDB-lite"/>
    </source>
</evidence>
<sequence length="113" mass="12650">MSRRQASTVIEPYCVEQISRQFLFAPSFPGSRRSPQGGQMMGETRRGKPRDIYYVDASLITAIATTTTAINSNDRRIAEIRPATSTITTFTNNNGHELTPFETFSRMTDTVVI</sequence>
<evidence type="ECO:0000313" key="2">
    <source>
        <dbReference type="EMBL" id="CAG2006290.1"/>
    </source>
</evidence>
<protein>
    <submittedName>
        <fullName evidence="3">Uncharacterized protein</fullName>
    </submittedName>
</protein>
<reference evidence="2" key="2">
    <citation type="submission" date="2021-03" db="EMBL/GenBank/DDBJ databases">
        <authorList>
            <person name="Alouane T."/>
            <person name="Langin T."/>
            <person name="Bonhomme L."/>
        </authorList>
    </citation>
    <scope>NUCLEOTIDE SEQUENCE</scope>
    <source>
        <strain evidence="2">MDC_Fg202</strain>
    </source>
</reference>
<dbReference type="AlphaFoldDB" id="A0A4E9ENU4"/>
<name>A0A4E9ENU4_GIBZA</name>
<dbReference type="EMBL" id="CAAKMV010000185">
    <property type="protein sequence ID" value="VIO63980.1"/>
    <property type="molecule type" value="Genomic_DNA"/>
</dbReference>